<evidence type="ECO:0000313" key="2">
    <source>
        <dbReference type="Proteomes" id="UP001204445"/>
    </source>
</evidence>
<comment type="caution">
    <text evidence="1">The sequence shown here is derived from an EMBL/GenBank/DDBJ whole genome shotgun (WGS) entry which is preliminary data.</text>
</comment>
<organism evidence="1 2">
    <name type="scientific">Methylohalomonas lacus</name>
    <dbReference type="NCBI Taxonomy" id="398773"/>
    <lineage>
        <taxon>Bacteria</taxon>
        <taxon>Pseudomonadati</taxon>
        <taxon>Pseudomonadota</taxon>
        <taxon>Gammaproteobacteria</taxon>
        <taxon>Methylohalomonadales</taxon>
        <taxon>Methylohalomonadaceae</taxon>
        <taxon>Methylohalomonas</taxon>
    </lineage>
</organism>
<dbReference type="AlphaFoldDB" id="A0AAE3L1N0"/>
<sequence length="191" mass="21294">MVDVVLKCRCGAVQGMARDVSARSVTRAVCYCDDCQAFACYLGRETTILDEYGGTEVFQMTPAQIDIRRGTQQLRCVRLTAGGMYRWYTACCHTPVANTVSARLPFVAVIHAFMDATGVPDNHLGPVRFRVQGRHARGTPPYRTVYKGFPARMLLRVLPRLLLAILRRQHRPTPFFDATGRPVVTPHVLAA</sequence>
<accession>A0AAE3L1N0</accession>
<reference evidence="1" key="1">
    <citation type="submission" date="2022-08" db="EMBL/GenBank/DDBJ databases">
        <title>Genomic Encyclopedia of Type Strains, Phase III (KMG-III): the genomes of soil and plant-associated and newly described type strains.</title>
        <authorList>
            <person name="Whitman W."/>
        </authorList>
    </citation>
    <scope>NUCLEOTIDE SEQUENCE</scope>
    <source>
        <strain evidence="1">HMT 1</strain>
    </source>
</reference>
<dbReference type="Proteomes" id="UP001204445">
    <property type="component" value="Unassembled WGS sequence"/>
</dbReference>
<dbReference type="EMBL" id="JANUCT010000008">
    <property type="protein sequence ID" value="MCS3903371.1"/>
    <property type="molecule type" value="Genomic_DNA"/>
</dbReference>
<dbReference type="Pfam" id="PF19648">
    <property type="entry name" value="DUF6151"/>
    <property type="match status" value="1"/>
</dbReference>
<evidence type="ECO:0000313" key="1">
    <source>
        <dbReference type="EMBL" id="MCS3903371.1"/>
    </source>
</evidence>
<dbReference type="RefSeq" id="WP_259055086.1">
    <property type="nucleotide sequence ID" value="NZ_JANUCT010000008.1"/>
</dbReference>
<evidence type="ECO:0008006" key="3">
    <source>
        <dbReference type="Google" id="ProtNLM"/>
    </source>
</evidence>
<name>A0AAE3L1N0_9GAMM</name>
<dbReference type="InterPro" id="IPR046149">
    <property type="entry name" value="DUF6151"/>
</dbReference>
<gene>
    <name evidence="1" type="ORF">J2T55_001392</name>
</gene>
<protein>
    <recommendedName>
        <fullName evidence="3">CENP-V/GFA domain-containing protein</fullName>
    </recommendedName>
</protein>
<proteinExistence type="predicted"/>
<keyword evidence="2" id="KW-1185">Reference proteome</keyword>